<feature type="compositionally biased region" description="Basic and acidic residues" evidence="7">
    <location>
        <begin position="401"/>
        <end position="411"/>
    </location>
</feature>
<sequence>DPNGDESSESGDENQNNVECAHINKAVDLQRIKKSLIRTGFLTDCDECKKLPADNDMGDMEFDLSLWLCLKCGNQACGRGRNMHALKHFNTPHSDSHAMCVNTTVWSVWCYDCDDEVNLTCRRKLQEAVEFLRKQAESNKIKQQPSTQQIADRVLDNSSSLTISSSTGTMPKISNSFSSSLPRARGLTNLGNTCFFNSVMQCLGQTPYLLQLLEETSEPGQYFQLPGGKMIKENKEVIELPPLDGILEKWKPLTATLSETLRELQSGRAEVYNPRMLLSRLISKMPQFGGGDQHDSHELLRHLLEAVREEDLKRYKTVILEKLGFNCKTDPSTVEGHKVRIIKFYGQQASEMLLPTEQVFRGVLVSTLQCQVCDHTSHRDEFFLDLSLPISEKQLPPVLRRKAEEIEDNKPSKHQIKKEKRVERKKNKKQKSHRSLNNNMLISQTSVTDGVENKSDSESDADVEDNVEDSSSNHVQSDDIPKGMESGYNSDKVDNSSPDSNNRAGSPEMRVDDSGVPSPIIGMLSICPGSPENSPASSETNIDMSSPLCGNNSPSEDVTEEFDRPESRLAFVTNKNTDLKVDLERLSLLNESSLDKALLEEQKTLSFEYDRLDRIDLECINRQRQSPIDKYEDRAPLVECDEVNKNSELDSDGNDSKLLGKFEDNWIQHKKIKLGTNKKRAWTTDEINIMEQDDYDDDVSMWSGTISARYQCEEGECSVQSCLNQFTECELMAGNNKVSCELCTKRHGGSDKKTIYTDASKQLLIYNPPAVLILHLKRFQTGQSKVLYSLYGVVEHSGSIHGGHYVAYIKVRPPLEENSYRWQFLPKNQKDKIASAAKGAQGEPDGPPGKWYYISDSFVSEVQESKVLGAQAYLLFYERIL</sequence>
<keyword evidence="6" id="KW-0645">Protease</keyword>
<keyword evidence="6" id="KW-0788">Thiol protease</keyword>
<dbReference type="InterPro" id="IPR001607">
    <property type="entry name" value="Znf_UBP"/>
</dbReference>
<feature type="domain" description="USP" evidence="8">
    <location>
        <begin position="185"/>
        <end position="880"/>
    </location>
</feature>
<evidence type="ECO:0000256" key="7">
    <source>
        <dbReference type="SAM" id="MobiDB-lite"/>
    </source>
</evidence>
<dbReference type="InterPro" id="IPR018200">
    <property type="entry name" value="USP_CS"/>
</dbReference>
<dbReference type="GO" id="GO:0016579">
    <property type="term" value="P:protein deubiquitination"/>
    <property type="evidence" value="ECO:0007669"/>
    <property type="project" value="InterPro"/>
</dbReference>
<dbReference type="Proteomes" id="UP001162156">
    <property type="component" value="Unassembled WGS sequence"/>
</dbReference>
<dbReference type="InterPro" id="IPR001394">
    <property type="entry name" value="Peptidase_C19_UCH"/>
</dbReference>
<dbReference type="PROSITE" id="PS50271">
    <property type="entry name" value="ZF_UBP"/>
    <property type="match status" value="1"/>
</dbReference>
<keyword evidence="11" id="KW-1185">Reference proteome</keyword>
<comment type="similarity">
    <text evidence="1 6">Belongs to the peptidase C19 family.</text>
</comment>
<dbReference type="GO" id="GO:0006508">
    <property type="term" value="P:proteolysis"/>
    <property type="evidence" value="ECO:0007669"/>
    <property type="project" value="UniProtKB-KW"/>
</dbReference>
<dbReference type="InterPro" id="IPR038765">
    <property type="entry name" value="Papain-like_cys_pep_sf"/>
</dbReference>
<dbReference type="SUPFAM" id="SSF57850">
    <property type="entry name" value="RING/U-box"/>
    <property type="match status" value="1"/>
</dbReference>
<dbReference type="EMBL" id="JANEYF010002419">
    <property type="protein sequence ID" value="KAJ8946788.1"/>
    <property type="molecule type" value="Genomic_DNA"/>
</dbReference>
<evidence type="ECO:0000256" key="5">
    <source>
        <dbReference type="PROSITE-ProRule" id="PRU00502"/>
    </source>
</evidence>
<dbReference type="GO" id="GO:0008270">
    <property type="term" value="F:zinc ion binding"/>
    <property type="evidence" value="ECO:0007669"/>
    <property type="project" value="UniProtKB-KW"/>
</dbReference>
<proteinExistence type="inferred from homology"/>
<protein>
    <recommendedName>
        <fullName evidence="6">Ubiquitin carboxyl-terminal hydrolase</fullName>
        <ecNumber evidence="6">3.4.19.12</ecNumber>
    </recommendedName>
</protein>
<evidence type="ECO:0000256" key="6">
    <source>
        <dbReference type="RuleBase" id="RU366025"/>
    </source>
</evidence>
<dbReference type="EC" id="3.4.19.12" evidence="6"/>
<evidence type="ECO:0000313" key="10">
    <source>
        <dbReference type="EMBL" id="KAJ8946788.1"/>
    </source>
</evidence>
<dbReference type="SUPFAM" id="SSF54001">
    <property type="entry name" value="Cysteine proteinases"/>
    <property type="match status" value="1"/>
</dbReference>
<keyword evidence="6" id="KW-0833">Ubl conjugation pathway</keyword>
<dbReference type="GO" id="GO:0005829">
    <property type="term" value="C:cytosol"/>
    <property type="evidence" value="ECO:0007669"/>
    <property type="project" value="TreeGrafter"/>
</dbReference>
<dbReference type="InterPro" id="IPR028889">
    <property type="entry name" value="USP"/>
</dbReference>
<evidence type="ECO:0000259" key="9">
    <source>
        <dbReference type="PROSITE" id="PS50271"/>
    </source>
</evidence>
<keyword evidence="4" id="KW-0862">Zinc</keyword>
<gene>
    <name evidence="10" type="ORF">NQ314_008771</name>
</gene>
<keyword evidence="6" id="KW-0378">Hydrolase</keyword>
<evidence type="ECO:0000256" key="4">
    <source>
        <dbReference type="ARBA" id="ARBA00022833"/>
    </source>
</evidence>
<dbReference type="PROSITE" id="PS00973">
    <property type="entry name" value="USP_2"/>
    <property type="match status" value="1"/>
</dbReference>
<feature type="compositionally biased region" description="Polar residues" evidence="7">
    <location>
        <begin position="435"/>
        <end position="448"/>
    </location>
</feature>
<name>A0AAV8Y6M3_9CUCU</name>
<dbReference type="PROSITE" id="PS00972">
    <property type="entry name" value="USP_1"/>
    <property type="match status" value="1"/>
</dbReference>
<dbReference type="Gene3D" id="3.30.40.10">
    <property type="entry name" value="Zinc/RING finger domain, C3HC4 (zinc finger)"/>
    <property type="match status" value="1"/>
</dbReference>
<feature type="compositionally biased region" description="Acidic residues" evidence="7">
    <location>
        <begin position="458"/>
        <end position="468"/>
    </location>
</feature>
<evidence type="ECO:0000256" key="3">
    <source>
        <dbReference type="ARBA" id="ARBA00022771"/>
    </source>
</evidence>
<dbReference type="AlphaFoldDB" id="A0AAV8Y6M3"/>
<comment type="catalytic activity">
    <reaction evidence="6">
        <text>Thiol-dependent hydrolysis of ester, thioester, amide, peptide and isopeptide bonds formed by the C-terminal Gly of ubiquitin (a 76-residue protein attached to proteins as an intracellular targeting signal).</text>
        <dbReference type="EC" id="3.4.19.12"/>
    </reaction>
</comment>
<organism evidence="10 11">
    <name type="scientific">Rhamnusium bicolor</name>
    <dbReference type="NCBI Taxonomy" id="1586634"/>
    <lineage>
        <taxon>Eukaryota</taxon>
        <taxon>Metazoa</taxon>
        <taxon>Ecdysozoa</taxon>
        <taxon>Arthropoda</taxon>
        <taxon>Hexapoda</taxon>
        <taxon>Insecta</taxon>
        <taxon>Pterygota</taxon>
        <taxon>Neoptera</taxon>
        <taxon>Endopterygota</taxon>
        <taxon>Coleoptera</taxon>
        <taxon>Polyphaga</taxon>
        <taxon>Cucujiformia</taxon>
        <taxon>Chrysomeloidea</taxon>
        <taxon>Cerambycidae</taxon>
        <taxon>Lepturinae</taxon>
        <taxon>Rhagiini</taxon>
        <taxon>Rhamnusium</taxon>
    </lineage>
</organism>
<feature type="compositionally biased region" description="Polar residues" evidence="7">
    <location>
        <begin position="495"/>
        <end position="504"/>
    </location>
</feature>
<dbReference type="PANTHER" id="PTHR24006">
    <property type="entry name" value="UBIQUITIN CARBOXYL-TERMINAL HYDROLASE"/>
    <property type="match status" value="1"/>
</dbReference>
<feature type="compositionally biased region" description="Basic residues" evidence="7">
    <location>
        <begin position="412"/>
        <end position="434"/>
    </location>
</feature>
<accession>A0AAV8Y6M3</accession>
<evidence type="ECO:0000256" key="2">
    <source>
        <dbReference type="ARBA" id="ARBA00022723"/>
    </source>
</evidence>
<feature type="compositionally biased region" description="Polar residues" evidence="7">
    <location>
        <begin position="531"/>
        <end position="556"/>
    </location>
</feature>
<comment type="caution">
    <text evidence="10">The sequence shown here is derived from an EMBL/GenBank/DDBJ whole genome shotgun (WGS) entry which is preliminary data.</text>
</comment>
<evidence type="ECO:0000256" key="1">
    <source>
        <dbReference type="ARBA" id="ARBA00009085"/>
    </source>
</evidence>
<feature type="non-terminal residue" evidence="10">
    <location>
        <position position="1"/>
    </location>
</feature>
<evidence type="ECO:0000313" key="11">
    <source>
        <dbReference type="Proteomes" id="UP001162156"/>
    </source>
</evidence>
<keyword evidence="2" id="KW-0479">Metal-binding</keyword>
<dbReference type="Pfam" id="PF00443">
    <property type="entry name" value="UCH"/>
    <property type="match status" value="2"/>
</dbReference>
<feature type="region of interest" description="Disordered" evidence="7">
    <location>
        <begin position="401"/>
        <end position="564"/>
    </location>
</feature>
<dbReference type="InterPro" id="IPR050164">
    <property type="entry name" value="Peptidase_C19"/>
</dbReference>
<dbReference type="InterPro" id="IPR013083">
    <property type="entry name" value="Znf_RING/FYVE/PHD"/>
</dbReference>
<dbReference type="Gene3D" id="3.90.70.10">
    <property type="entry name" value="Cysteine proteinases"/>
    <property type="match status" value="2"/>
</dbReference>
<dbReference type="PROSITE" id="PS50235">
    <property type="entry name" value="USP_3"/>
    <property type="match status" value="1"/>
</dbReference>
<dbReference type="GO" id="GO:0005634">
    <property type="term" value="C:nucleus"/>
    <property type="evidence" value="ECO:0007669"/>
    <property type="project" value="TreeGrafter"/>
</dbReference>
<dbReference type="GO" id="GO:0004843">
    <property type="term" value="F:cysteine-type deubiquitinase activity"/>
    <property type="evidence" value="ECO:0007669"/>
    <property type="project" value="UniProtKB-UniRule"/>
</dbReference>
<dbReference type="PANTHER" id="PTHR24006:SF781">
    <property type="entry name" value="LD34905P"/>
    <property type="match status" value="1"/>
</dbReference>
<reference evidence="10" key="1">
    <citation type="journal article" date="2023" name="Insect Mol. Biol.">
        <title>Genome sequencing provides insights into the evolution of gene families encoding plant cell wall-degrading enzymes in longhorned beetles.</title>
        <authorList>
            <person name="Shin N.R."/>
            <person name="Okamura Y."/>
            <person name="Kirsch R."/>
            <person name="Pauchet Y."/>
        </authorList>
    </citation>
    <scope>NUCLEOTIDE SEQUENCE</scope>
    <source>
        <strain evidence="10">RBIC_L_NR</strain>
    </source>
</reference>
<feature type="domain" description="UBP-type" evidence="9">
    <location>
        <begin position="18"/>
        <end position="136"/>
    </location>
</feature>
<dbReference type="Pfam" id="PF02148">
    <property type="entry name" value="zf-UBP"/>
    <property type="match status" value="1"/>
</dbReference>
<keyword evidence="3 5" id="KW-0863">Zinc-finger</keyword>
<evidence type="ECO:0000259" key="8">
    <source>
        <dbReference type="PROSITE" id="PS50235"/>
    </source>
</evidence>